<dbReference type="InterPro" id="IPR012338">
    <property type="entry name" value="Beta-lactam/transpept-like"/>
</dbReference>
<organism evidence="4 5">
    <name type="scientific">Xylaria hypoxylon</name>
    <dbReference type="NCBI Taxonomy" id="37992"/>
    <lineage>
        <taxon>Eukaryota</taxon>
        <taxon>Fungi</taxon>
        <taxon>Dikarya</taxon>
        <taxon>Ascomycota</taxon>
        <taxon>Pezizomycotina</taxon>
        <taxon>Sordariomycetes</taxon>
        <taxon>Xylariomycetidae</taxon>
        <taxon>Xylariales</taxon>
        <taxon>Xylariaceae</taxon>
        <taxon>Xylaria</taxon>
    </lineage>
</organism>
<reference evidence="4 5" key="1">
    <citation type="submission" date="2019-03" db="EMBL/GenBank/DDBJ databases">
        <title>Draft genome sequence of Xylaria hypoxylon DSM 108379, a ubiquitous saprotrophic-parasitic fungi on hardwood.</title>
        <authorList>
            <person name="Buettner E."/>
            <person name="Leonhardt S."/>
            <person name="Gebauer A.M."/>
            <person name="Liers C."/>
            <person name="Hofrichter M."/>
            <person name="Kellner H."/>
        </authorList>
    </citation>
    <scope>NUCLEOTIDE SEQUENCE [LARGE SCALE GENOMIC DNA]</scope>
    <source>
        <strain evidence="4 5">DSM 108379</strain>
    </source>
</reference>
<dbReference type="SUPFAM" id="SSF56601">
    <property type="entry name" value="beta-lactamase/transpeptidase-like"/>
    <property type="match status" value="1"/>
</dbReference>
<dbReference type="Proteomes" id="UP000297716">
    <property type="component" value="Unassembled WGS sequence"/>
</dbReference>
<evidence type="ECO:0000313" key="5">
    <source>
        <dbReference type="Proteomes" id="UP000297716"/>
    </source>
</evidence>
<name>A0A4Z0ZET2_9PEZI</name>
<dbReference type="STRING" id="37992.A0A4Z0ZET2"/>
<feature type="chain" id="PRO_5021241182" evidence="1">
    <location>
        <begin position="20"/>
        <end position="584"/>
    </location>
</feature>
<evidence type="ECO:0000259" key="2">
    <source>
        <dbReference type="Pfam" id="PF00144"/>
    </source>
</evidence>
<dbReference type="AlphaFoldDB" id="A0A4Z0ZET2"/>
<evidence type="ECO:0000313" key="4">
    <source>
        <dbReference type="EMBL" id="TGJ87342.1"/>
    </source>
</evidence>
<dbReference type="InterPro" id="IPR051478">
    <property type="entry name" value="Beta-lactamase-like_AB/R"/>
</dbReference>
<feature type="domain" description="Beta-lactamase-like ARB-00930-like C-terminal" evidence="3">
    <location>
        <begin position="434"/>
        <end position="583"/>
    </location>
</feature>
<sequence>MIPTSSILSLLVLATEVLAISSNTCALAGPGFPSPSHLSNSSLLSDAVAQFEKSLQDVQLGLQENNTAWGVALFSSKENKTLYERYFTPSIDAGVSKVDGNSIFRIGSVSKVFTVWSFLIEVGDEHFNDPITKYVPELANLRYTNETYPPEVYNDIDHVRWEEVTLGELASHAAGIPRDPTFNDLGAALDSSQAATLGFPTLEKAQIPTCSAPGTNRTCTRSELFSYLLKQHPHFPTAHSPSYSNVAFTLLGYAQQVITGAPVSAAITNNIMKALGMNHSSFQDIPLSGGVILGDKSEVGWNEQLGPLSPAGAIFSSTSDMVKAGQAILQSTLISPAQTRRWLKPLIQTGYLSTAVGAPWEIRYLTLSDERISQVHTKQGDEGTYHAALVLSPEHDLGWIVLAAGTPTANVANVRETLMNSFGNLFLPMAEQQAADEAKSNFAGNFVDKTTNSSVTVQAGPSGSPGLLVTSLISRGVQVIGPESPLIQLYGAGQYARLYPSNLRATSMSKGGLGTYDSRLGFRATYFNATQPGEVQDGCLESWTALGAPTYGSVAFDDWVFDMREDGTAKSLNVRLLQVVMERE</sequence>
<dbReference type="Pfam" id="PF26335">
    <property type="entry name" value="ARB_00930_C"/>
    <property type="match status" value="1"/>
</dbReference>
<feature type="signal peptide" evidence="1">
    <location>
        <begin position="1"/>
        <end position="19"/>
    </location>
</feature>
<dbReference type="Gene3D" id="3.40.710.10">
    <property type="entry name" value="DD-peptidase/beta-lactamase superfamily"/>
    <property type="match status" value="1"/>
</dbReference>
<dbReference type="InterPro" id="IPR058664">
    <property type="entry name" value="ARB_00930-like_C"/>
</dbReference>
<evidence type="ECO:0000259" key="3">
    <source>
        <dbReference type="Pfam" id="PF26335"/>
    </source>
</evidence>
<protein>
    <submittedName>
        <fullName evidence="4">Uncharacterized protein</fullName>
    </submittedName>
</protein>
<comment type="caution">
    <text evidence="4">The sequence shown here is derived from an EMBL/GenBank/DDBJ whole genome shotgun (WGS) entry which is preliminary data.</text>
</comment>
<dbReference type="PANTHER" id="PTHR22935">
    <property type="entry name" value="PENICILLIN-BINDING PROTEIN"/>
    <property type="match status" value="1"/>
</dbReference>
<dbReference type="InterPro" id="IPR001466">
    <property type="entry name" value="Beta-lactam-related"/>
</dbReference>
<accession>A0A4Z0ZET2</accession>
<dbReference type="OrthoDB" id="10250282at2759"/>
<keyword evidence="5" id="KW-1185">Reference proteome</keyword>
<dbReference type="PANTHER" id="PTHR22935:SF97">
    <property type="entry name" value="BETA-LACTAMASE-RELATED DOMAIN-CONTAINING PROTEIN"/>
    <property type="match status" value="1"/>
</dbReference>
<gene>
    <name evidence="4" type="ORF">E0Z10_g1490</name>
</gene>
<dbReference type="Pfam" id="PF00144">
    <property type="entry name" value="Beta-lactamase"/>
    <property type="match status" value="1"/>
</dbReference>
<keyword evidence="1" id="KW-0732">Signal</keyword>
<feature type="domain" description="Beta-lactamase-related" evidence="2">
    <location>
        <begin position="69"/>
        <end position="418"/>
    </location>
</feature>
<dbReference type="EMBL" id="SKBN01000015">
    <property type="protein sequence ID" value="TGJ87342.1"/>
    <property type="molecule type" value="Genomic_DNA"/>
</dbReference>
<proteinExistence type="predicted"/>
<evidence type="ECO:0000256" key="1">
    <source>
        <dbReference type="SAM" id="SignalP"/>
    </source>
</evidence>